<keyword evidence="5" id="KW-0812">Transmembrane</keyword>
<dbReference type="GO" id="GO:0005886">
    <property type="term" value="C:plasma membrane"/>
    <property type="evidence" value="ECO:0007669"/>
    <property type="project" value="UniProtKB-SubCell"/>
</dbReference>
<reference evidence="11 12" key="1">
    <citation type="journal article" date="2023" name="Hortic Res">
        <title>Pangenome of water caltrop reveals structural variations and asymmetric subgenome divergence after allopolyploidization.</title>
        <authorList>
            <person name="Zhang X."/>
            <person name="Chen Y."/>
            <person name="Wang L."/>
            <person name="Yuan Y."/>
            <person name="Fang M."/>
            <person name="Shi L."/>
            <person name="Lu R."/>
            <person name="Comes H.P."/>
            <person name="Ma Y."/>
            <person name="Chen Y."/>
            <person name="Huang G."/>
            <person name="Zhou Y."/>
            <person name="Zheng Z."/>
            <person name="Qiu Y."/>
        </authorList>
    </citation>
    <scope>NUCLEOTIDE SEQUENCE [LARGE SCALE GENOMIC DNA]</scope>
    <source>
        <strain evidence="11">F231</strain>
    </source>
</reference>
<dbReference type="PANTHER" id="PTHR27004:SF203">
    <property type="entry name" value="LEUCINE-RICH REPEAT-CONTAINING N-TERMINAL PLANT-TYPE DOMAIN-CONTAINING PROTEIN"/>
    <property type="match status" value="1"/>
</dbReference>
<dbReference type="InterPro" id="IPR032675">
    <property type="entry name" value="LRR_dom_sf"/>
</dbReference>
<evidence type="ECO:0000256" key="1">
    <source>
        <dbReference type="ARBA" id="ARBA00004251"/>
    </source>
</evidence>
<dbReference type="PRINTS" id="PR00019">
    <property type="entry name" value="LEURICHRPT"/>
</dbReference>
<comment type="similarity">
    <text evidence="2">Belongs to the RLP family.</text>
</comment>
<dbReference type="AlphaFoldDB" id="A0AAN7LEF1"/>
<evidence type="ECO:0000256" key="7">
    <source>
        <dbReference type="ARBA" id="ARBA00022989"/>
    </source>
</evidence>
<dbReference type="PROSITE" id="PS51450">
    <property type="entry name" value="LRR"/>
    <property type="match status" value="1"/>
</dbReference>
<keyword evidence="6" id="KW-0677">Repeat</keyword>
<proteinExistence type="inferred from homology"/>
<evidence type="ECO:0000256" key="2">
    <source>
        <dbReference type="ARBA" id="ARBA00009592"/>
    </source>
</evidence>
<evidence type="ECO:0000313" key="11">
    <source>
        <dbReference type="EMBL" id="KAK4781493.1"/>
    </source>
</evidence>
<evidence type="ECO:0000256" key="4">
    <source>
        <dbReference type="ARBA" id="ARBA00022614"/>
    </source>
</evidence>
<keyword evidence="12" id="KW-1185">Reference proteome</keyword>
<keyword evidence="8" id="KW-0472">Membrane</keyword>
<organism evidence="11 12">
    <name type="scientific">Trapa natans</name>
    <name type="common">Water chestnut</name>
    <dbReference type="NCBI Taxonomy" id="22666"/>
    <lineage>
        <taxon>Eukaryota</taxon>
        <taxon>Viridiplantae</taxon>
        <taxon>Streptophyta</taxon>
        <taxon>Embryophyta</taxon>
        <taxon>Tracheophyta</taxon>
        <taxon>Spermatophyta</taxon>
        <taxon>Magnoliopsida</taxon>
        <taxon>eudicotyledons</taxon>
        <taxon>Gunneridae</taxon>
        <taxon>Pentapetalae</taxon>
        <taxon>rosids</taxon>
        <taxon>malvids</taxon>
        <taxon>Myrtales</taxon>
        <taxon>Lythraceae</taxon>
        <taxon>Trapa</taxon>
    </lineage>
</organism>
<keyword evidence="7" id="KW-1133">Transmembrane helix</keyword>
<dbReference type="PANTHER" id="PTHR27004">
    <property type="entry name" value="RECEPTOR-LIKE PROTEIN 12 ISOFORM X1"/>
    <property type="match status" value="1"/>
</dbReference>
<accession>A0AAN7LEF1</accession>
<dbReference type="InterPro" id="IPR025875">
    <property type="entry name" value="Leu-rich_rpt_4"/>
</dbReference>
<dbReference type="Proteomes" id="UP001346149">
    <property type="component" value="Unassembled WGS sequence"/>
</dbReference>
<dbReference type="Pfam" id="PF12799">
    <property type="entry name" value="LRR_4"/>
    <property type="match status" value="1"/>
</dbReference>
<evidence type="ECO:0000256" key="9">
    <source>
        <dbReference type="ARBA" id="ARBA00023170"/>
    </source>
</evidence>
<keyword evidence="10" id="KW-0325">Glycoprotein</keyword>
<gene>
    <name evidence="11" type="ORF">SAY86_015595</name>
</gene>
<keyword evidence="9" id="KW-0675">Receptor</keyword>
<comment type="subcellular location">
    <subcellularLocation>
        <location evidence="1">Cell membrane</location>
        <topology evidence="1">Single-pass type I membrane protein</topology>
    </subcellularLocation>
</comment>
<dbReference type="EMBL" id="JAXQNO010000016">
    <property type="protein sequence ID" value="KAK4781493.1"/>
    <property type="molecule type" value="Genomic_DNA"/>
</dbReference>
<evidence type="ECO:0000256" key="8">
    <source>
        <dbReference type="ARBA" id="ARBA00023136"/>
    </source>
</evidence>
<keyword evidence="3" id="KW-1003">Cell membrane</keyword>
<sequence>MRNLESLDLSVNQLSGSIPQSLSQLSFLSYLNLSFNHLSGRIPGPQLSTFKGDSYSGNNGLCGTPLS</sequence>
<evidence type="ECO:0000313" key="12">
    <source>
        <dbReference type="Proteomes" id="UP001346149"/>
    </source>
</evidence>
<comment type="caution">
    <text evidence="11">The sequence shown here is derived from an EMBL/GenBank/DDBJ whole genome shotgun (WGS) entry which is preliminary data.</text>
</comment>
<protein>
    <submittedName>
        <fullName evidence="11">Uncharacterized protein</fullName>
    </submittedName>
</protein>
<evidence type="ECO:0000256" key="3">
    <source>
        <dbReference type="ARBA" id="ARBA00022475"/>
    </source>
</evidence>
<dbReference type="InterPro" id="IPR001611">
    <property type="entry name" value="Leu-rich_rpt"/>
</dbReference>
<evidence type="ECO:0000256" key="6">
    <source>
        <dbReference type="ARBA" id="ARBA00022737"/>
    </source>
</evidence>
<dbReference type="Gene3D" id="3.80.10.10">
    <property type="entry name" value="Ribonuclease Inhibitor"/>
    <property type="match status" value="1"/>
</dbReference>
<evidence type="ECO:0000256" key="5">
    <source>
        <dbReference type="ARBA" id="ARBA00022692"/>
    </source>
</evidence>
<name>A0AAN7LEF1_TRANT</name>
<dbReference type="SUPFAM" id="SSF52058">
    <property type="entry name" value="L domain-like"/>
    <property type="match status" value="1"/>
</dbReference>
<keyword evidence="4" id="KW-0433">Leucine-rich repeat</keyword>
<evidence type="ECO:0000256" key="10">
    <source>
        <dbReference type="ARBA" id="ARBA00023180"/>
    </source>
</evidence>